<dbReference type="InterPro" id="IPR025312">
    <property type="entry name" value="DUF4216"/>
</dbReference>
<sequence>MYPIERALGRYKTYVKNKARPEGSIAEAYIVNESLTFCSIYLDSIETKFNRIQRNDDGGPRTDEATDELYSSSRGPDFRVRCLPGCVVNGIRYLVTSCDEQRTTQNCGVMMPGNTWFKEDPYILATQAKQVFYMDDTKLGPTWKVVEDVQHMGLWDIQEKDVIEWYQSLRTVAPQNIQEVDPPVVEPNLEGSSREEESSSEAESTQEPQTAH</sequence>
<feature type="domain" description="DUF4218" evidence="3">
    <location>
        <begin position="1"/>
        <end position="55"/>
    </location>
</feature>
<comment type="caution">
    <text evidence="4">The sequence shown here is derived from an EMBL/GenBank/DDBJ whole genome shotgun (WGS) entry which is preliminary data.</text>
</comment>
<feature type="region of interest" description="Disordered" evidence="1">
    <location>
        <begin position="177"/>
        <end position="212"/>
    </location>
</feature>
<protein>
    <recommendedName>
        <fullName evidence="6">DUF4218 domain-containing protein</fullName>
    </recommendedName>
</protein>
<organism evidence="4 5">
    <name type="scientific">Dipteronia sinensis</name>
    <dbReference type="NCBI Taxonomy" id="43782"/>
    <lineage>
        <taxon>Eukaryota</taxon>
        <taxon>Viridiplantae</taxon>
        <taxon>Streptophyta</taxon>
        <taxon>Embryophyta</taxon>
        <taxon>Tracheophyta</taxon>
        <taxon>Spermatophyta</taxon>
        <taxon>Magnoliopsida</taxon>
        <taxon>eudicotyledons</taxon>
        <taxon>Gunneridae</taxon>
        <taxon>Pentapetalae</taxon>
        <taxon>rosids</taxon>
        <taxon>malvids</taxon>
        <taxon>Sapindales</taxon>
        <taxon>Sapindaceae</taxon>
        <taxon>Hippocastanoideae</taxon>
        <taxon>Acereae</taxon>
        <taxon>Dipteronia</taxon>
    </lineage>
</organism>
<keyword evidence="5" id="KW-1185">Reference proteome</keyword>
<feature type="domain" description="DUF4216" evidence="2">
    <location>
        <begin position="114"/>
        <end position="146"/>
    </location>
</feature>
<feature type="compositionally biased region" description="Basic and acidic residues" evidence="1">
    <location>
        <begin position="52"/>
        <end position="64"/>
    </location>
</feature>
<evidence type="ECO:0000259" key="3">
    <source>
        <dbReference type="Pfam" id="PF13960"/>
    </source>
</evidence>
<proteinExistence type="predicted"/>
<dbReference type="InterPro" id="IPR025452">
    <property type="entry name" value="DUF4218"/>
</dbReference>
<dbReference type="Pfam" id="PF13952">
    <property type="entry name" value="DUF4216"/>
    <property type="match status" value="1"/>
</dbReference>
<dbReference type="Proteomes" id="UP001281410">
    <property type="component" value="Unassembled WGS sequence"/>
</dbReference>
<dbReference type="Pfam" id="PF13960">
    <property type="entry name" value="DUF4218"/>
    <property type="match status" value="1"/>
</dbReference>
<evidence type="ECO:0000313" key="5">
    <source>
        <dbReference type="Proteomes" id="UP001281410"/>
    </source>
</evidence>
<evidence type="ECO:0000259" key="2">
    <source>
        <dbReference type="Pfam" id="PF13952"/>
    </source>
</evidence>
<gene>
    <name evidence="4" type="ORF">Dsin_020837</name>
</gene>
<accession>A0AAE0ABB7</accession>
<reference evidence="4" key="1">
    <citation type="journal article" date="2023" name="Plant J.">
        <title>Genome sequences and population genomics provide insights into the demographic history, inbreeding, and mutation load of two 'living fossil' tree species of Dipteronia.</title>
        <authorList>
            <person name="Feng Y."/>
            <person name="Comes H.P."/>
            <person name="Chen J."/>
            <person name="Zhu S."/>
            <person name="Lu R."/>
            <person name="Zhang X."/>
            <person name="Li P."/>
            <person name="Qiu J."/>
            <person name="Olsen K.M."/>
            <person name="Qiu Y."/>
        </authorList>
    </citation>
    <scope>NUCLEOTIDE SEQUENCE</scope>
    <source>
        <strain evidence="4">NBL</strain>
    </source>
</reference>
<dbReference type="PANTHER" id="PTHR48258:SF6">
    <property type="entry name" value="LEUCINE-RICH REPEAT DOMAIN, L DOMAIN-CONTAINING PROTEIN"/>
    <property type="match status" value="1"/>
</dbReference>
<feature type="region of interest" description="Disordered" evidence="1">
    <location>
        <begin position="52"/>
        <end position="73"/>
    </location>
</feature>
<dbReference type="EMBL" id="JANJYJ010000006">
    <property type="protein sequence ID" value="KAK3206791.1"/>
    <property type="molecule type" value="Genomic_DNA"/>
</dbReference>
<evidence type="ECO:0000256" key="1">
    <source>
        <dbReference type="SAM" id="MobiDB-lite"/>
    </source>
</evidence>
<evidence type="ECO:0008006" key="6">
    <source>
        <dbReference type="Google" id="ProtNLM"/>
    </source>
</evidence>
<dbReference type="PANTHER" id="PTHR48258">
    <property type="entry name" value="DUF4218 DOMAIN-CONTAINING PROTEIN-RELATED"/>
    <property type="match status" value="1"/>
</dbReference>
<dbReference type="AlphaFoldDB" id="A0AAE0ABB7"/>
<name>A0AAE0ABB7_9ROSI</name>
<evidence type="ECO:0000313" key="4">
    <source>
        <dbReference type="EMBL" id="KAK3206791.1"/>
    </source>
</evidence>